<name>A0ABT2CB54_9ACTN</name>
<proteinExistence type="predicted"/>
<evidence type="ECO:0000313" key="2">
    <source>
        <dbReference type="EMBL" id="MCS0634596.1"/>
    </source>
</evidence>
<evidence type="ECO:0000313" key="3">
    <source>
        <dbReference type="Proteomes" id="UP001431313"/>
    </source>
</evidence>
<protein>
    <recommendedName>
        <fullName evidence="4">ATP-binding protein</fullName>
    </recommendedName>
</protein>
<reference evidence="2" key="1">
    <citation type="submission" date="2022-08" db="EMBL/GenBank/DDBJ databases">
        <authorList>
            <person name="Somphong A."/>
            <person name="Phongsopitanun W."/>
        </authorList>
    </citation>
    <scope>NUCLEOTIDE SEQUENCE</scope>
    <source>
        <strain evidence="2">LP05-1</strain>
    </source>
</reference>
<dbReference type="RefSeq" id="WP_258785090.1">
    <property type="nucleotide sequence ID" value="NZ_JANUGQ010000001.1"/>
</dbReference>
<gene>
    <name evidence="2" type="ORF">NX801_02740</name>
</gene>
<feature type="region of interest" description="Disordered" evidence="1">
    <location>
        <begin position="69"/>
        <end position="108"/>
    </location>
</feature>
<sequence>MMLTLHSEDASTADARALTGEYVSEHCPAADLEGVRLVVGELVGEAERNSGGWRLAVWAERELVRVRIEGADGTDGTEDAENADRPEGPQGSGSAARSRPRGGGAGVPGLRLALCSADRLTFSAAPDGRRLDAVWEYPAEAGPRRGTEHPSGARAPAPGPVRTLIPRPRRR</sequence>
<evidence type="ECO:0008006" key="4">
    <source>
        <dbReference type="Google" id="ProtNLM"/>
    </source>
</evidence>
<accession>A0ABT2CB54</accession>
<comment type="caution">
    <text evidence="2">The sequence shown here is derived from an EMBL/GenBank/DDBJ whole genome shotgun (WGS) entry which is preliminary data.</text>
</comment>
<keyword evidence="3" id="KW-1185">Reference proteome</keyword>
<evidence type="ECO:0000256" key="1">
    <source>
        <dbReference type="SAM" id="MobiDB-lite"/>
    </source>
</evidence>
<dbReference type="EMBL" id="JANUGQ010000001">
    <property type="protein sequence ID" value="MCS0634596.1"/>
    <property type="molecule type" value="Genomic_DNA"/>
</dbReference>
<organism evidence="2 3">
    <name type="scientific">Streptomyces pyxinae</name>
    <dbReference type="NCBI Taxonomy" id="2970734"/>
    <lineage>
        <taxon>Bacteria</taxon>
        <taxon>Bacillati</taxon>
        <taxon>Actinomycetota</taxon>
        <taxon>Actinomycetes</taxon>
        <taxon>Kitasatosporales</taxon>
        <taxon>Streptomycetaceae</taxon>
        <taxon>Streptomyces</taxon>
    </lineage>
</organism>
<dbReference type="Proteomes" id="UP001431313">
    <property type="component" value="Unassembled WGS sequence"/>
</dbReference>
<feature type="region of interest" description="Disordered" evidence="1">
    <location>
        <begin position="141"/>
        <end position="171"/>
    </location>
</feature>